<dbReference type="PANTHER" id="PTHR42716:SF1">
    <property type="entry name" value="SLL0471 PROTEIN"/>
    <property type="match status" value="1"/>
</dbReference>
<dbReference type="Pfam" id="PF12831">
    <property type="entry name" value="FAD_oxidored"/>
    <property type="match status" value="1"/>
</dbReference>
<dbReference type="SUPFAM" id="SSF51905">
    <property type="entry name" value="FAD/NAD(P)-binding domain"/>
    <property type="match status" value="1"/>
</dbReference>
<dbReference type="GO" id="GO:0008734">
    <property type="term" value="F:L-aspartate oxidase activity"/>
    <property type="evidence" value="ECO:0007669"/>
    <property type="project" value="InterPro"/>
</dbReference>
<dbReference type="InterPro" id="IPR036188">
    <property type="entry name" value="FAD/NAD-bd_sf"/>
</dbReference>
<dbReference type="RefSeq" id="WP_288198582.1">
    <property type="nucleotide sequence ID" value="NZ_LT608334.1"/>
</dbReference>
<reference evidence="1" key="1">
    <citation type="submission" date="2016-08" db="EMBL/GenBank/DDBJ databases">
        <authorList>
            <person name="Seilhamer J.J."/>
        </authorList>
    </citation>
    <scope>NUCLEOTIDE SEQUENCE</scope>
    <source>
        <strain evidence="1">86</strain>
    </source>
</reference>
<dbReference type="AlphaFoldDB" id="A0A212LPU3"/>
<accession>A0A212LPU3</accession>
<protein>
    <submittedName>
        <fullName evidence="1">NAD(FAD)-dependent dehydrogenase</fullName>
    </submittedName>
</protein>
<dbReference type="EMBL" id="FMJD01000013">
    <property type="protein sequence ID" value="SCM79501.1"/>
    <property type="molecule type" value="Genomic_DNA"/>
</dbReference>
<gene>
    <name evidence="1" type="ORF">KL86PLE_90445</name>
</gene>
<sequence length="536" mass="58812">MKEYSADILVVGGGLGGVAAAHAALRSGLTVILTEEYDWLGGQLTSQAVPSDEHSWVERFGITRSYRALRDGVRQYYRDHYPLTERSRAAADLNPGAGWVSRLCAEPRVILAVIEAMLAPHRGSGALTVLQPFRPVAAEVDGDTVRAVTLAHCLSGERVVCSAPYVIDATELGDLLPLTGTEYVTGFESGRETGEPSAPDEAQPDNQQAVSFCFAIDHVDGNHVGDKPDDYDFWRTYAPSFWGGPLLGFRSPHPRTLELVTRSFTPNPDDDPLLVDADQRVNPGDGNLWTFRRIAARRHFVPGAYRSDICLVNWPMLDYFEAPIIDVPEAVKAERLQAAAGLAHSVFHWLQTEAPREDGGRGFPGLRLRGDVTGTRTGLAMAPYIRESRRIRAVTTVVEQDLSLAVRGDRGAVRYRDSVGIGMYRIDLHPSTGGDNYIDVGSCPFEIPLGALLPRRMRNLVPAGKSIGTTHITNGCYRLHPVEWNIGEAAGLLVAHCLERRLSPHAVQADDALIADFQARLHTEGIEIRWPDVRGY</sequence>
<dbReference type="PANTHER" id="PTHR42716">
    <property type="entry name" value="L-ASPARTATE OXIDASE"/>
    <property type="match status" value="1"/>
</dbReference>
<dbReference type="InterPro" id="IPR005288">
    <property type="entry name" value="NadB"/>
</dbReference>
<dbReference type="GO" id="GO:0009435">
    <property type="term" value="P:NAD+ biosynthetic process"/>
    <property type="evidence" value="ECO:0007669"/>
    <property type="project" value="InterPro"/>
</dbReference>
<name>A0A212LPU3_9HYPH</name>
<dbReference type="Gene3D" id="3.50.50.60">
    <property type="entry name" value="FAD/NAD(P)-binding domain"/>
    <property type="match status" value="1"/>
</dbReference>
<proteinExistence type="predicted"/>
<evidence type="ECO:0000313" key="1">
    <source>
        <dbReference type="EMBL" id="SCM79501.1"/>
    </source>
</evidence>
<organism evidence="1">
    <name type="scientific">uncultured Pleomorphomonas sp</name>
    <dbReference type="NCBI Taxonomy" id="442121"/>
    <lineage>
        <taxon>Bacteria</taxon>
        <taxon>Pseudomonadati</taxon>
        <taxon>Pseudomonadota</taxon>
        <taxon>Alphaproteobacteria</taxon>
        <taxon>Hyphomicrobiales</taxon>
        <taxon>Pleomorphomonadaceae</taxon>
        <taxon>Pleomorphomonas</taxon>
        <taxon>environmental samples</taxon>
    </lineage>
</organism>